<dbReference type="Pfam" id="PF02687">
    <property type="entry name" value="FtsX"/>
    <property type="match status" value="2"/>
</dbReference>
<dbReference type="PANTHER" id="PTHR30287">
    <property type="entry name" value="MEMBRANE COMPONENT OF PREDICTED ABC SUPERFAMILY METABOLITE UPTAKE TRANSPORTER"/>
    <property type="match status" value="1"/>
</dbReference>
<dbReference type="PANTHER" id="PTHR30287:SF1">
    <property type="entry name" value="INNER MEMBRANE PROTEIN"/>
    <property type="match status" value="1"/>
</dbReference>
<feature type="transmembrane region" description="Helical" evidence="7">
    <location>
        <begin position="586"/>
        <end position="608"/>
    </location>
</feature>
<proteinExistence type="predicted"/>
<evidence type="ECO:0000256" key="7">
    <source>
        <dbReference type="SAM" id="Phobius"/>
    </source>
</evidence>
<evidence type="ECO:0000259" key="8">
    <source>
        <dbReference type="Pfam" id="PF02687"/>
    </source>
</evidence>
<accession>A0A1M6PR53</accession>
<evidence type="ECO:0000256" key="6">
    <source>
        <dbReference type="SAM" id="Coils"/>
    </source>
</evidence>
<feature type="transmembrane region" description="Helical" evidence="7">
    <location>
        <begin position="661"/>
        <end position="681"/>
    </location>
</feature>
<feature type="transmembrane region" description="Helical" evidence="7">
    <location>
        <begin position="20"/>
        <end position="37"/>
    </location>
</feature>
<dbReference type="InterPro" id="IPR003838">
    <property type="entry name" value="ABC3_permease_C"/>
</dbReference>
<dbReference type="STRING" id="1121322.SAMN02745136_01698"/>
<dbReference type="AlphaFoldDB" id="A0A1M6PR53"/>
<keyword evidence="5 7" id="KW-0472">Membrane</keyword>
<organism evidence="9 10">
    <name type="scientific">Anaerocolumna jejuensis DSM 15929</name>
    <dbReference type="NCBI Taxonomy" id="1121322"/>
    <lineage>
        <taxon>Bacteria</taxon>
        <taxon>Bacillati</taxon>
        <taxon>Bacillota</taxon>
        <taxon>Clostridia</taxon>
        <taxon>Lachnospirales</taxon>
        <taxon>Lachnospiraceae</taxon>
        <taxon>Anaerocolumna</taxon>
    </lineage>
</organism>
<gene>
    <name evidence="9" type="ORF">SAMN02745136_01698</name>
</gene>
<feature type="transmembrane region" description="Helical" evidence="7">
    <location>
        <begin position="491"/>
        <end position="509"/>
    </location>
</feature>
<feature type="transmembrane region" description="Helical" evidence="7">
    <location>
        <begin position="542"/>
        <end position="566"/>
    </location>
</feature>
<feature type="coiled-coil region" evidence="6">
    <location>
        <begin position="401"/>
        <end position="467"/>
    </location>
</feature>
<keyword evidence="10" id="KW-1185">Reference proteome</keyword>
<protein>
    <submittedName>
        <fullName evidence="9">Putative ABC transport system permease protein</fullName>
    </submittedName>
</protein>
<feature type="transmembrane region" description="Helical" evidence="7">
    <location>
        <begin position="884"/>
        <end position="906"/>
    </location>
</feature>
<comment type="subcellular location">
    <subcellularLocation>
        <location evidence="1">Cell membrane</location>
        <topology evidence="1">Multi-pass membrane protein</topology>
    </subcellularLocation>
</comment>
<evidence type="ECO:0000256" key="1">
    <source>
        <dbReference type="ARBA" id="ARBA00004651"/>
    </source>
</evidence>
<evidence type="ECO:0000313" key="9">
    <source>
        <dbReference type="EMBL" id="SHK10415.1"/>
    </source>
</evidence>
<keyword evidence="6" id="KW-0175">Coiled coil</keyword>
<keyword evidence="4 7" id="KW-1133">Transmembrane helix</keyword>
<keyword evidence="2" id="KW-1003">Cell membrane</keyword>
<name>A0A1M6PR53_9FIRM</name>
<evidence type="ECO:0000313" key="10">
    <source>
        <dbReference type="Proteomes" id="UP000184386"/>
    </source>
</evidence>
<dbReference type="EMBL" id="FRAC01000009">
    <property type="protein sequence ID" value="SHK10415.1"/>
    <property type="molecule type" value="Genomic_DNA"/>
</dbReference>
<keyword evidence="3 7" id="KW-0812">Transmembrane</keyword>
<dbReference type="GO" id="GO:0005886">
    <property type="term" value="C:plasma membrane"/>
    <property type="evidence" value="ECO:0007669"/>
    <property type="project" value="UniProtKB-SubCell"/>
</dbReference>
<dbReference type="InterPro" id="IPR038766">
    <property type="entry name" value="Membrane_comp_ABC_pdt"/>
</dbReference>
<feature type="domain" description="ABC3 transporter permease C-terminal" evidence="8">
    <location>
        <begin position="890"/>
        <end position="1004"/>
    </location>
</feature>
<evidence type="ECO:0000256" key="2">
    <source>
        <dbReference type="ARBA" id="ARBA00022475"/>
    </source>
</evidence>
<evidence type="ECO:0000256" key="4">
    <source>
        <dbReference type="ARBA" id="ARBA00022989"/>
    </source>
</evidence>
<feature type="transmembrane region" description="Helical" evidence="7">
    <location>
        <begin position="981"/>
        <end position="1003"/>
    </location>
</feature>
<feature type="transmembrane region" description="Helical" evidence="7">
    <location>
        <begin position="939"/>
        <end position="961"/>
    </location>
</feature>
<feature type="coiled-coil region" evidence="6">
    <location>
        <begin position="236"/>
        <end position="274"/>
    </location>
</feature>
<evidence type="ECO:0000256" key="5">
    <source>
        <dbReference type="ARBA" id="ARBA00023136"/>
    </source>
</evidence>
<reference evidence="9 10" key="1">
    <citation type="submission" date="2016-11" db="EMBL/GenBank/DDBJ databases">
        <authorList>
            <person name="Jaros S."/>
            <person name="Januszkiewicz K."/>
            <person name="Wedrychowicz H."/>
        </authorList>
    </citation>
    <scope>NUCLEOTIDE SEQUENCE [LARGE SCALE GENOMIC DNA]</scope>
    <source>
        <strain evidence="9 10">DSM 15929</strain>
    </source>
</reference>
<dbReference type="Proteomes" id="UP000184386">
    <property type="component" value="Unassembled WGS sequence"/>
</dbReference>
<feature type="domain" description="ABC3 transporter permease C-terminal" evidence="8">
    <location>
        <begin position="497"/>
        <end position="604"/>
    </location>
</feature>
<sequence>MRNVLYKNTLIKIKKSLGRFLSLFLIVLVGVGFFAGIQESVPDITSSFSKYMESRKLMDYQIVSTLGLTAEDVNALQTLKAVSSVTPSYSLDVLEQGNALRIQSIEETVNTLKLVQGRLPESNTECAADSKHYKIGDKITITSDEGDKLSNTEFTVVGTVKTPLFLSEDYGSTTVGDGKLFSFLYVKKDNFNLDAYTHINIRAAGTDNLNAFSKKHEDIMTELQTEIEKLKPERENARYQEIYEKANNKIEEKTKDFEKEKAKGESKLADAKKKLDKNALKLSDGKEELAKKEAGLEDTITSQNAAFKDAKKKIADGWNQIDSALKKYGITKAELNAKITELNTALETLKSRQSLLSKDSPEYKQLDAQIQEYSASYKGLLTLEESIKSLTARESELNQGIAAFNSQIASAREQIKDGRKELSKNEKKLKDGYDKYNKNLKEFQTKISDAQKKLAEAKDKLSDIEKAKWTILDRNNVINGYSDLKSAATTIRLIAAIIPLFFILIVILMTSNTMARMITEERGELGTLTSLGFHDNSIVATYLLYVLSATVLGSTCGFFIGCTIIPKIIYTCFPYILPPLILQFDVISFLTILAVAVLLMTTVTVIFCHQELKARPAALLRPVPPKKGQTILLEKIGFVWKHLSFTWKVTMRNIFRYKSRVFMTIIGISGCTALLLTGFGIKDSINGVAEKQFQDIFRYNNMVVLKNDTKSSNDLSALLKKEGISNPLFIKQTSVTCESKEKELDAYLIVPEKEEAFKTYYNIRNYKTGNTVKLNNTGVIISEKIAAVYNLKKGDILRIKDSDNNSYSLPVSDIAENHIKNYVYISKGLYTKLFQQPLTYNMIVSNYQGDAAVYAQNLLDSKVAVNVTFTEDILSRAVKENSSLNSVVLLLVFVSCLLVVIVLYNLTSINISERKREIATLKVLGFYDMETNEYIYREALLLTIISIAAGLLLGIGLHRFVMGVIEREEFVYFKSVKGLSFLWTFLITMAFSLIMQITTYFNLKKIDMIESLKSVE</sequence>
<evidence type="ECO:0000256" key="3">
    <source>
        <dbReference type="ARBA" id="ARBA00022692"/>
    </source>
</evidence>